<comment type="caution">
    <text evidence="4">The sequence shown here is derived from an EMBL/GenBank/DDBJ whole genome shotgun (WGS) entry which is preliminary data.</text>
</comment>
<feature type="chain" id="PRO_5029688469" description="DUF1996 domain-containing protein" evidence="2">
    <location>
        <begin position="28"/>
        <end position="420"/>
    </location>
</feature>
<evidence type="ECO:0000313" key="5">
    <source>
        <dbReference type="Proteomes" id="UP000487268"/>
    </source>
</evidence>
<evidence type="ECO:0000256" key="1">
    <source>
        <dbReference type="SAM" id="MobiDB-lite"/>
    </source>
</evidence>
<dbReference type="InterPro" id="IPR018535">
    <property type="entry name" value="DUF1996"/>
</dbReference>
<keyword evidence="2" id="KW-0732">Signal</keyword>
<keyword evidence="5" id="KW-1185">Reference proteome</keyword>
<dbReference type="RefSeq" id="WP_153530648.1">
    <property type="nucleotide sequence ID" value="NZ_WEGH01000001.1"/>
</dbReference>
<feature type="signal peptide" evidence="2">
    <location>
        <begin position="1"/>
        <end position="27"/>
    </location>
</feature>
<dbReference type="EMBL" id="WEGH01000001">
    <property type="protein sequence ID" value="MQY02473.1"/>
    <property type="molecule type" value="Genomic_DNA"/>
</dbReference>
<evidence type="ECO:0000259" key="3">
    <source>
        <dbReference type="Pfam" id="PF09362"/>
    </source>
</evidence>
<dbReference type="Proteomes" id="UP000487268">
    <property type="component" value="Unassembled WGS sequence"/>
</dbReference>
<dbReference type="PANTHER" id="PTHR43662">
    <property type="match status" value="1"/>
</dbReference>
<feature type="compositionally biased region" description="Basic and acidic residues" evidence="1">
    <location>
        <begin position="82"/>
        <end position="94"/>
    </location>
</feature>
<organism evidence="4 5">
    <name type="scientific">Actinomadura macrotermitis</name>
    <dbReference type="NCBI Taxonomy" id="2585200"/>
    <lineage>
        <taxon>Bacteria</taxon>
        <taxon>Bacillati</taxon>
        <taxon>Actinomycetota</taxon>
        <taxon>Actinomycetes</taxon>
        <taxon>Streptosporangiales</taxon>
        <taxon>Thermomonosporaceae</taxon>
        <taxon>Actinomadura</taxon>
    </lineage>
</organism>
<protein>
    <recommendedName>
        <fullName evidence="3">DUF1996 domain-containing protein</fullName>
    </recommendedName>
</protein>
<feature type="region of interest" description="Disordered" evidence="1">
    <location>
        <begin position="36"/>
        <end position="122"/>
    </location>
</feature>
<evidence type="ECO:0000313" key="4">
    <source>
        <dbReference type="EMBL" id="MQY02473.1"/>
    </source>
</evidence>
<sequence>MLNTKGAAVIVPALLLVAAAAGAPAAAAVPMRPGAAVLAGPTPPPDDGTSGTDGDTGRTDDGRTAAPEPSGSPSADGNGNGDGDRRDDRRDQGGERGGGQEDQNDQGDQGGQNGQSNQNGNQGVQQVIKEGPDAGDFADIRSAPRTAGARPNGSASRGSFTSRCGRNQNGHHNPDNFIVAPGVSNGAHHIHDYVGNLTTDGFSTDQSLAAGGTTCARGDRSAYFWPVLRLRAGQDGSGQAAQSAKDGNVGKVVTPRSARMQFLGNPGSKVTAMPRFMRIITGDAKAGTNGTANAHARWTCSGFGDRAFTDKYPLCPGGSRVTRVLDFPSCWDGRNTDSANHRTHVVFPDGQGRCPGGTKAIPQLRMTLEYDVPAKAPAFAVDSFPEQGHDPVTDHADFENVMPAGLMRQVVSCLNGGRGC</sequence>
<name>A0A7K0BMU0_9ACTN</name>
<feature type="region of interest" description="Disordered" evidence="1">
    <location>
        <begin position="134"/>
        <end position="176"/>
    </location>
</feature>
<feature type="domain" description="DUF1996" evidence="3">
    <location>
        <begin position="178"/>
        <end position="398"/>
    </location>
</feature>
<reference evidence="4 5" key="1">
    <citation type="submission" date="2019-10" db="EMBL/GenBank/DDBJ databases">
        <title>Actinomadura rubteroloni sp. nov. and Actinomadura macrotermitis sp. nov., isolated from the gut of fungus growing-termite Macrotermes natalensis.</title>
        <authorList>
            <person name="Benndorf R."/>
            <person name="Martin K."/>
            <person name="Kuefner M."/>
            <person name="De Beer W."/>
            <person name="Kaster A.-K."/>
            <person name="Vollmers J."/>
            <person name="Poulsen M."/>
            <person name="Beemelmanns C."/>
        </authorList>
    </citation>
    <scope>NUCLEOTIDE SEQUENCE [LARGE SCALE GENOMIC DNA]</scope>
    <source>
        <strain evidence="4 5">RB68</strain>
    </source>
</reference>
<proteinExistence type="predicted"/>
<feature type="compositionally biased region" description="Polar residues" evidence="1">
    <location>
        <begin position="153"/>
        <end position="171"/>
    </location>
</feature>
<dbReference type="Pfam" id="PF09362">
    <property type="entry name" value="DUF1996"/>
    <property type="match status" value="1"/>
</dbReference>
<dbReference type="PANTHER" id="PTHR43662:SF3">
    <property type="entry name" value="DOMAIN PROTEIN, PUTATIVE (AFU_ORTHOLOGUE AFUA_6G11970)-RELATED"/>
    <property type="match status" value="1"/>
</dbReference>
<dbReference type="AlphaFoldDB" id="A0A7K0BMU0"/>
<dbReference type="OrthoDB" id="581239at2"/>
<evidence type="ECO:0000256" key="2">
    <source>
        <dbReference type="SAM" id="SignalP"/>
    </source>
</evidence>
<accession>A0A7K0BMU0</accession>
<gene>
    <name evidence="4" type="ORF">ACRB68_05030</name>
</gene>